<dbReference type="EMBL" id="CM002928">
    <property type="protein sequence ID" value="KGN43165.1"/>
    <property type="molecule type" value="Genomic_DNA"/>
</dbReference>
<reference evidence="2 3" key="1">
    <citation type="journal article" date="2009" name="Nat. Genet.">
        <title>The genome of the cucumber, Cucumis sativus L.</title>
        <authorList>
            <person name="Huang S."/>
            <person name="Li R."/>
            <person name="Zhang Z."/>
            <person name="Li L."/>
            <person name="Gu X."/>
            <person name="Fan W."/>
            <person name="Lucas W.J."/>
            <person name="Wang X."/>
            <person name="Xie B."/>
            <person name="Ni P."/>
            <person name="Ren Y."/>
            <person name="Zhu H."/>
            <person name="Li J."/>
            <person name="Lin K."/>
            <person name="Jin W."/>
            <person name="Fei Z."/>
            <person name="Li G."/>
            <person name="Staub J."/>
            <person name="Kilian A."/>
            <person name="van der Vossen E.A."/>
            <person name="Wu Y."/>
            <person name="Guo J."/>
            <person name="He J."/>
            <person name="Jia Z."/>
            <person name="Ren Y."/>
            <person name="Tian G."/>
            <person name="Lu Y."/>
            <person name="Ruan J."/>
            <person name="Qian W."/>
            <person name="Wang M."/>
            <person name="Huang Q."/>
            <person name="Li B."/>
            <person name="Xuan Z."/>
            <person name="Cao J."/>
            <person name="Asan"/>
            <person name="Wu Z."/>
            <person name="Zhang J."/>
            <person name="Cai Q."/>
            <person name="Bai Y."/>
            <person name="Zhao B."/>
            <person name="Han Y."/>
            <person name="Li Y."/>
            <person name="Li X."/>
            <person name="Wang S."/>
            <person name="Shi Q."/>
            <person name="Liu S."/>
            <person name="Cho W.K."/>
            <person name="Kim J.Y."/>
            <person name="Xu Y."/>
            <person name="Heller-Uszynska K."/>
            <person name="Miao H."/>
            <person name="Cheng Z."/>
            <person name="Zhang S."/>
            <person name="Wu J."/>
            <person name="Yang Y."/>
            <person name="Kang H."/>
            <person name="Li M."/>
            <person name="Liang H."/>
            <person name="Ren X."/>
            <person name="Shi Z."/>
            <person name="Wen M."/>
            <person name="Jian M."/>
            <person name="Yang H."/>
            <person name="Zhang G."/>
            <person name="Yang Z."/>
            <person name="Chen R."/>
            <person name="Liu S."/>
            <person name="Li J."/>
            <person name="Ma L."/>
            <person name="Liu H."/>
            <person name="Zhou Y."/>
            <person name="Zhao J."/>
            <person name="Fang X."/>
            <person name="Li G."/>
            <person name="Fang L."/>
            <person name="Li Y."/>
            <person name="Liu D."/>
            <person name="Zheng H."/>
            <person name="Zhang Y."/>
            <person name="Qin N."/>
            <person name="Li Z."/>
            <person name="Yang G."/>
            <person name="Yang S."/>
            <person name="Bolund L."/>
            <person name="Kristiansen K."/>
            <person name="Zheng H."/>
            <person name="Li S."/>
            <person name="Zhang X."/>
            <person name="Yang H."/>
            <person name="Wang J."/>
            <person name="Sun R."/>
            <person name="Zhang B."/>
            <person name="Jiang S."/>
            <person name="Wang J."/>
            <person name="Du Y."/>
            <person name="Li S."/>
        </authorList>
    </citation>
    <scope>NUCLEOTIDE SEQUENCE [LARGE SCALE GENOMIC DNA]</scope>
    <source>
        <strain evidence="3">cv. 9930</strain>
    </source>
</reference>
<feature type="region of interest" description="Disordered" evidence="1">
    <location>
        <begin position="45"/>
        <end position="64"/>
    </location>
</feature>
<organism evidence="2 3">
    <name type="scientific">Cucumis sativus</name>
    <name type="common">Cucumber</name>
    <dbReference type="NCBI Taxonomy" id="3659"/>
    <lineage>
        <taxon>Eukaryota</taxon>
        <taxon>Viridiplantae</taxon>
        <taxon>Streptophyta</taxon>
        <taxon>Embryophyta</taxon>
        <taxon>Tracheophyta</taxon>
        <taxon>Spermatophyta</taxon>
        <taxon>Magnoliopsida</taxon>
        <taxon>eudicotyledons</taxon>
        <taxon>Gunneridae</taxon>
        <taxon>Pentapetalae</taxon>
        <taxon>rosids</taxon>
        <taxon>fabids</taxon>
        <taxon>Cucurbitales</taxon>
        <taxon>Cucurbitaceae</taxon>
        <taxon>Benincaseae</taxon>
        <taxon>Cucumis</taxon>
    </lineage>
</organism>
<gene>
    <name evidence="2" type="ORF">Csa_7G004180</name>
</gene>
<keyword evidence="3" id="KW-1185">Reference proteome</keyword>
<evidence type="ECO:0000256" key="1">
    <source>
        <dbReference type="SAM" id="MobiDB-lite"/>
    </source>
</evidence>
<dbReference type="Gramene" id="KGN43165">
    <property type="protein sequence ID" value="KGN43165"/>
    <property type="gene ID" value="Csa_7G004180"/>
</dbReference>
<dbReference type="AlphaFoldDB" id="A0A0A0K0E5"/>
<dbReference type="Proteomes" id="UP000029981">
    <property type="component" value="Chromosome 7"/>
</dbReference>
<reference evidence="2 3" key="4">
    <citation type="journal article" date="2011" name="BMC Genomics">
        <title>RNA-Seq improves annotation of protein-coding genes in the cucumber genome.</title>
        <authorList>
            <person name="Li Z."/>
            <person name="Zhang Z."/>
            <person name="Yan P."/>
            <person name="Huang S."/>
            <person name="Fei Z."/>
            <person name="Lin K."/>
        </authorList>
    </citation>
    <scope>NUCLEOTIDE SEQUENCE [LARGE SCALE GENOMIC DNA]</scope>
    <source>
        <strain evidence="3">cv. 9930</strain>
    </source>
</reference>
<proteinExistence type="predicted"/>
<reference evidence="2 3" key="2">
    <citation type="journal article" date="2009" name="PLoS ONE">
        <title>An integrated genetic and cytogenetic map of the cucumber genome.</title>
        <authorList>
            <person name="Ren Y."/>
            <person name="Zhang Z."/>
            <person name="Liu J."/>
            <person name="Staub J.E."/>
            <person name="Han Y."/>
            <person name="Cheng Z."/>
            <person name="Li X."/>
            <person name="Lu J."/>
            <person name="Miao H."/>
            <person name="Kang H."/>
            <person name="Xie B."/>
            <person name="Gu X."/>
            <person name="Wang X."/>
            <person name="Du Y."/>
            <person name="Jin W."/>
            <person name="Huang S."/>
        </authorList>
    </citation>
    <scope>NUCLEOTIDE SEQUENCE [LARGE SCALE GENOMIC DNA]</scope>
    <source>
        <strain evidence="3">cv. 9930</strain>
    </source>
</reference>
<protein>
    <submittedName>
        <fullName evidence="2">Uncharacterized protein</fullName>
    </submittedName>
</protein>
<reference evidence="2 3" key="3">
    <citation type="journal article" date="2010" name="BMC Genomics">
        <title>Transcriptome sequencing and comparative analysis of cucumber flowers with different sex types.</title>
        <authorList>
            <person name="Guo S."/>
            <person name="Zheng Y."/>
            <person name="Joung J.G."/>
            <person name="Liu S."/>
            <person name="Zhang Z."/>
            <person name="Crasta O.R."/>
            <person name="Sobral B.W."/>
            <person name="Xu Y."/>
            <person name="Huang S."/>
            <person name="Fei Z."/>
        </authorList>
    </citation>
    <scope>NUCLEOTIDE SEQUENCE [LARGE SCALE GENOMIC DNA]</scope>
    <source>
        <strain evidence="3">cv. 9930</strain>
    </source>
</reference>
<name>A0A0A0K0E5_CUCSA</name>
<evidence type="ECO:0000313" key="2">
    <source>
        <dbReference type="EMBL" id="KGN43165.1"/>
    </source>
</evidence>
<accession>A0A0A0K0E5</accession>
<sequence length="165" mass="19057">MLLSVSPLAPLSLQEIIHVQQQPVVSPTDFNHGIIMDQGNTIGALSSTSTTTHPPTKQQQDQEEEKYWEADVITKRKMNELAKYLVETNIEFVMHVVKDSEVKERLAVEINNFLVLRFHGAWLKYQVLRFSTLSIVLLTAARWFSSVLTLKEQSHYFELYIFIYS</sequence>
<evidence type="ECO:0000313" key="3">
    <source>
        <dbReference type="Proteomes" id="UP000029981"/>
    </source>
</evidence>